<reference evidence="2 3" key="1">
    <citation type="journal article" date="2012" name="J. Bacteriol.">
        <title>Complete genome sequence of the broad-host-range strain Sinorhizobium fredii USDA257.</title>
        <authorList>
            <person name="Schuldes J."/>
            <person name="Rodriguez Orbegoso M."/>
            <person name="Schmeisser C."/>
            <person name="Krishnan H.B."/>
            <person name="Daniel R."/>
            <person name="Streit W.R."/>
        </authorList>
    </citation>
    <scope>NUCLEOTIDE SEQUENCE [LARGE SCALE GENOMIC DNA]</scope>
    <source>
        <strain evidence="2 3">USDA 257</strain>
    </source>
</reference>
<proteinExistence type="predicted"/>
<evidence type="ECO:0000256" key="1">
    <source>
        <dbReference type="SAM" id="SignalP"/>
    </source>
</evidence>
<evidence type="ECO:0008006" key="4">
    <source>
        <dbReference type="Google" id="ProtNLM"/>
    </source>
</evidence>
<dbReference type="AlphaFoldDB" id="I3XB97"/>
<dbReference type="KEGG" id="sfd:USDA257_c46150"/>
<dbReference type="EMBL" id="CP003563">
    <property type="protein sequence ID" value="AFL53153.1"/>
    <property type="molecule type" value="Genomic_DNA"/>
</dbReference>
<dbReference type="Proteomes" id="UP000006180">
    <property type="component" value="Chromosome"/>
</dbReference>
<feature type="chain" id="PRO_5003682185" description="Lipoprotein" evidence="1">
    <location>
        <begin position="31"/>
        <end position="127"/>
    </location>
</feature>
<organism evidence="2 3">
    <name type="scientific">Sinorhizobium fredii (strain USDA 257)</name>
    <dbReference type="NCBI Taxonomy" id="1185652"/>
    <lineage>
        <taxon>Bacteria</taxon>
        <taxon>Pseudomonadati</taxon>
        <taxon>Pseudomonadota</taxon>
        <taxon>Alphaproteobacteria</taxon>
        <taxon>Hyphomicrobiales</taxon>
        <taxon>Rhizobiaceae</taxon>
        <taxon>Sinorhizobium/Ensifer group</taxon>
        <taxon>Sinorhizobium</taxon>
    </lineage>
</organism>
<evidence type="ECO:0000313" key="3">
    <source>
        <dbReference type="Proteomes" id="UP000006180"/>
    </source>
</evidence>
<dbReference type="PATRIC" id="fig|1185652.3.peg.4785"/>
<feature type="signal peptide" evidence="1">
    <location>
        <begin position="1"/>
        <end position="30"/>
    </location>
</feature>
<protein>
    <recommendedName>
        <fullName evidence="4">Lipoprotein</fullName>
    </recommendedName>
</protein>
<accession>I3XB97</accession>
<dbReference type="RefSeq" id="WP_014765278.1">
    <property type="nucleotide sequence ID" value="NC_018000.1"/>
</dbReference>
<dbReference type="HOGENOM" id="CLU_1969056_0_0_5"/>
<sequence>MKTNRFMMTALAVMATLPLASCVTGQAEFAALPGEPKLTQAQLIRAQGYCKMRMNDEVNRMFARYGAEATLIAGQGMLVEDATACFASQGVMVKGFRQKDGSLRAANGAIVEPATRKVAGKFPPKPR</sequence>
<name>I3XB97_SINF2</name>
<evidence type="ECO:0000313" key="2">
    <source>
        <dbReference type="EMBL" id="AFL53153.1"/>
    </source>
</evidence>
<keyword evidence="1" id="KW-0732">Signal</keyword>
<gene>
    <name evidence="2" type="ORF">USDA257_c46150</name>
</gene>